<dbReference type="Proteomes" id="UP000823823">
    <property type="component" value="Unassembled WGS sequence"/>
</dbReference>
<evidence type="ECO:0000313" key="2">
    <source>
        <dbReference type="EMBL" id="HJB11721.1"/>
    </source>
</evidence>
<keyword evidence="1" id="KW-0472">Membrane</keyword>
<evidence type="ECO:0000313" key="3">
    <source>
        <dbReference type="Proteomes" id="UP000823823"/>
    </source>
</evidence>
<accession>A0A9D2RQJ3</accession>
<dbReference type="EMBL" id="DWZH01000112">
    <property type="protein sequence ID" value="HJB11721.1"/>
    <property type="molecule type" value="Genomic_DNA"/>
</dbReference>
<gene>
    <name evidence="2" type="ORF">H9786_14575</name>
</gene>
<comment type="caution">
    <text evidence="2">The sequence shown here is derived from an EMBL/GenBank/DDBJ whole genome shotgun (WGS) entry which is preliminary data.</text>
</comment>
<dbReference type="AlphaFoldDB" id="A0A9D2RQJ3"/>
<proteinExistence type="predicted"/>
<protein>
    <submittedName>
        <fullName evidence="2">Uncharacterized protein</fullName>
    </submittedName>
</protein>
<keyword evidence="1" id="KW-1133">Transmembrane helix</keyword>
<reference evidence="2" key="1">
    <citation type="journal article" date="2021" name="PeerJ">
        <title>Extensive microbial diversity within the chicken gut microbiome revealed by metagenomics and culture.</title>
        <authorList>
            <person name="Gilroy R."/>
            <person name="Ravi A."/>
            <person name="Getino M."/>
            <person name="Pursley I."/>
            <person name="Horton D.L."/>
            <person name="Alikhan N.F."/>
            <person name="Baker D."/>
            <person name="Gharbi K."/>
            <person name="Hall N."/>
            <person name="Watson M."/>
            <person name="Adriaenssens E.M."/>
            <person name="Foster-Nyarko E."/>
            <person name="Jarju S."/>
            <person name="Secka A."/>
            <person name="Antonio M."/>
            <person name="Oren A."/>
            <person name="Chaudhuri R.R."/>
            <person name="La Ragione R."/>
            <person name="Hildebrand F."/>
            <person name="Pallen M.J."/>
        </authorList>
    </citation>
    <scope>NUCLEOTIDE SEQUENCE</scope>
    <source>
        <strain evidence="2">ChiHjej13B12-24818</strain>
    </source>
</reference>
<feature type="transmembrane region" description="Helical" evidence="1">
    <location>
        <begin position="120"/>
        <end position="141"/>
    </location>
</feature>
<organism evidence="2 3">
    <name type="scientific">Candidatus Brachybacterium merdavium</name>
    <dbReference type="NCBI Taxonomy" id="2838513"/>
    <lineage>
        <taxon>Bacteria</taxon>
        <taxon>Bacillati</taxon>
        <taxon>Actinomycetota</taxon>
        <taxon>Actinomycetes</taxon>
        <taxon>Micrococcales</taxon>
        <taxon>Dermabacteraceae</taxon>
        <taxon>Brachybacterium</taxon>
    </lineage>
</organism>
<evidence type="ECO:0000256" key="1">
    <source>
        <dbReference type="SAM" id="Phobius"/>
    </source>
</evidence>
<sequence>MPRRAGDRSSEVGLYIRELRLSLRNNSGAFGYSVMITCTMAMLTSIAGSPRPAHIVLFVLAAVASFALIEVVATRAFTRSLEDEHTTVIALGSSLNLISIALAVGLAAGLAALLPTLLTWLIAPFSASTTYLLFTAVEMMAARRIEEKRRVD</sequence>
<feature type="transmembrane region" description="Helical" evidence="1">
    <location>
        <begin position="55"/>
        <end position="77"/>
    </location>
</feature>
<feature type="transmembrane region" description="Helical" evidence="1">
    <location>
        <begin position="29"/>
        <end position="49"/>
    </location>
</feature>
<keyword evidence="1" id="KW-0812">Transmembrane</keyword>
<name>A0A9D2RQJ3_9MICO</name>
<feature type="transmembrane region" description="Helical" evidence="1">
    <location>
        <begin position="89"/>
        <end position="114"/>
    </location>
</feature>
<reference evidence="2" key="2">
    <citation type="submission" date="2021-04" db="EMBL/GenBank/DDBJ databases">
        <authorList>
            <person name="Gilroy R."/>
        </authorList>
    </citation>
    <scope>NUCLEOTIDE SEQUENCE</scope>
    <source>
        <strain evidence="2">ChiHjej13B12-24818</strain>
    </source>
</reference>